<feature type="transmembrane region" description="Helical" evidence="6">
    <location>
        <begin position="109"/>
        <end position="127"/>
    </location>
</feature>
<keyword evidence="2" id="KW-1003">Cell membrane</keyword>
<feature type="transmembrane region" description="Helical" evidence="6">
    <location>
        <begin position="157"/>
        <end position="177"/>
    </location>
</feature>
<evidence type="ECO:0000256" key="4">
    <source>
        <dbReference type="ARBA" id="ARBA00022989"/>
    </source>
</evidence>
<name>A0ABQ6LN25_9RHOB</name>
<keyword evidence="3 6" id="KW-0812">Transmembrane</keyword>
<dbReference type="Proteomes" id="UP001239909">
    <property type="component" value="Unassembled WGS sequence"/>
</dbReference>
<comment type="caution">
    <text evidence="7">The sequence shown here is derived from an EMBL/GenBank/DDBJ whole genome shotgun (WGS) entry which is preliminary data.</text>
</comment>
<dbReference type="Pfam" id="PF02653">
    <property type="entry name" value="BPD_transp_2"/>
    <property type="match status" value="1"/>
</dbReference>
<dbReference type="EMBL" id="BSYI01000016">
    <property type="protein sequence ID" value="GMG83107.1"/>
    <property type="molecule type" value="Genomic_DNA"/>
</dbReference>
<keyword evidence="8" id="KW-1185">Reference proteome</keyword>
<dbReference type="PANTHER" id="PTHR30482">
    <property type="entry name" value="HIGH-AFFINITY BRANCHED-CHAIN AMINO ACID TRANSPORT SYSTEM PERMEASE"/>
    <property type="match status" value="1"/>
</dbReference>
<protein>
    <submittedName>
        <fullName evidence="7">Branched-chain amino acid ABC transporter permease</fullName>
    </submittedName>
</protein>
<feature type="transmembrane region" description="Helical" evidence="6">
    <location>
        <begin position="80"/>
        <end position="102"/>
    </location>
</feature>
<feature type="transmembrane region" description="Helical" evidence="6">
    <location>
        <begin position="31"/>
        <end position="50"/>
    </location>
</feature>
<comment type="subcellular location">
    <subcellularLocation>
        <location evidence="1">Cell membrane</location>
        <topology evidence="1">Multi-pass membrane protein</topology>
    </subcellularLocation>
</comment>
<evidence type="ECO:0000256" key="3">
    <source>
        <dbReference type="ARBA" id="ARBA00022692"/>
    </source>
</evidence>
<evidence type="ECO:0000313" key="8">
    <source>
        <dbReference type="Proteomes" id="UP001239909"/>
    </source>
</evidence>
<dbReference type="InterPro" id="IPR043428">
    <property type="entry name" value="LivM-like"/>
</dbReference>
<dbReference type="RefSeq" id="WP_285671904.1">
    <property type="nucleotide sequence ID" value="NZ_BSYI01000016.1"/>
</dbReference>
<organism evidence="7 8">
    <name type="scientific">Paralimibaculum aggregatum</name>
    <dbReference type="NCBI Taxonomy" id="3036245"/>
    <lineage>
        <taxon>Bacteria</taxon>
        <taxon>Pseudomonadati</taxon>
        <taxon>Pseudomonadota</taxon>
        <taxon>Alphaproteobacteria</taxon>
        <taxon>Rhodobacterales</taxon>
        <taxon>Paracoccaceae</taxon>
        <taxon>Paralimibaculum</taxon>
    </lineage>
</organism>
<reference evidence="7 8" key="1">
    <citation type="submission" date="2023-04" db="EMBL/GenBank/DDBJ databases">
        <title>Marinoamorphus aggregata gen. nov., sp. Nov., isolate from tissue of brittle star Ophioplocus japonicus.</title>
        <authorList>
            <person name="Kawano K."/>
            <person name="Sawayama S."/>
            <person name="Nakagawa S."/>
        </authorList>
    </citation>
    <scope>NUCLEOTIDE SEQUENCE [LARGE SCALE GENOMIC DNA]</scope>
    <source>
        <strain evidence="7 8">NKW23</strain>
    </source>
</reference>
<evidence type="ECO:0000313" key="7">
    <source>
        <dbReference type="EMBL" id="GMG83107.1"/>
    </source>
</evidence>
<evidence type="ECO:0000256" key="2">
    <source>
        <dbReference type="ARBA" id="ARBA00022475"/>
    </source>
</evidence>
<proteinExistence type="predicted"/>
<gene>
    <name evidence="7" type="ORF">LNKW23_23200</name>
</gene>
<evidence type="ECO:0000256" key="6">
    <source>
        <dbReference type="SAM" id="Phobius"/>
    </source>
</evidence>
<evidence type="ECO:0000256" key="1">
    <source>
        <dbReference type="ARBA" id="ARBA00004651"/>
    </source>
</evidence>
<feature type="transmembrane region" description="Helical" evidence="6">
    <location>
        <begin position="57"/>
        <end position="74"/>
    </location>
</feature>
<feature type="transmembrane region" description="Helical" evidence="6">
    <location>
        <begin position="283"/>
        <end position="300"/>
    </location>
</feature>
<accession>A0ABQ6LN25</accession>
<dbReference type="InterPro" id="IPR001851">
    <property type="entry name" value="ABC_transp_permease"/>
</dbReference>
<dbReference type="PANTHER" id="PTHR30482:SF10">
    <property type="entry name" value="HIGH-AFFINITY BRANCHED-CHAIN AMINO ACID TRANSPORT PROTEIN BRAE"/>
    <property type="match status" value="1"/>
</dbReference>
<sequence length="327" mass="35843">MKRLDWTLIVVAICVLPAAVAAPFFVGYYTSEVLILFMINLILVCSYRILTTTGDWSLSHVVMMGVGAYATAMLTKHLGLSILLTVPLSACIAALVGLLMVIPLIRTRGFGFFIASFALGEFVRLVWVKFREPFGGPRGMIGIPSGELGSIDFFDPLPYYFFVLTVALICLFVMYRLDRSRIGKTFKAIYTDEGLAESIGIDVPHYRALAFVTGTFFAGVAGSLLAHRLGAIDPKAFDVNTMVYLIIWIVVGGAATFWGPIIGLVVMTFAFEWSRPLLEWRPLLFGGILIFFLVALPGGLEGLLSTIRDRLVPKRRPAEAAAKEAGE</sequence>
<feature type="transmembrane region" description="Helical" evidence="6">
    <location>
        <begin position="246"/>
        <end position="271"/>
    </location>
</feature>
<dbReference type="CDD" id="cd06581">
    <property type="entry name" value="TM_PBP1_LivM_like"/>
    <property type="match status" value="1"/>
</dbReference>
<evidence type="ECO:0000256" key="5">
    <source>
        <dbReference type="ARBA" id="ARBA00023136"/>
    </source>
</evidence>
<keyword evidence="4 6" id="KW-1133">Transmembrane helix</keyword>
<keyword evidence="5 6" id="KW-0472">Membrane</keyword>